<dbReference type="AlphaFoldDB" id="A0AAV4MY76"/>
<accession>A0AAV4MY76</accession>
<name>A0AAV4MY76_CAEEX</name>
<protein>
    <submittedName>
        <fullName evidence="1">Uncharacterized protein</fullName>
    </submittedName>
</protein>
<comment type="caution">
    <text evidence="1">The sequence shown here is derived from an EMBL/GenBank/DDBJ whole genome shotgun (WGS) entry which is preliminary data.</text>
</comment>
<evidence type="ECO:0000313" key="2">
    <source>
        <dbReference type="Proteomes" id="UP001054945"/>
    </source>
</evidence>
<reference evidence="1 2" key="1">
    <citation type="submission" date="2021-06" db="EMBL/GenBank/DDBJ databases">
        <title>Caerostris extrusa draft genome.</title>
        <authorList>
            <person name="Kono N."/>
            <person name="Arakawa K."/>
        </authorList>
    </citation>
    <scope>NUCLEOTIDE SEQUENCE [LARGE SCALE GENOMIC DNA]</scope>
</reference>
<dbReference type="EMBL" id="BPLR01002747">
    <property type="protein sequence ID" value="GIX77353.1"/>
    <property type="molecule type" value="Genomic_DNA"/>
</dbReference>
<gene>
    <name evidence="1" type="ORF">CEXT_31301</name>
</gene>
<evidence type="ECO:0000313" key="1">
    <source>
        <dbReference type="EMBL" id="GIX77353.1"/>
    </source>
</evidence>
<proteinExistence type="predicted"/>
<organism evidence="1 2">
    <name type="scientific">Caerostris extrusa</name>
    <name type="common">Bark spider</name>
    <name type="synonym">Caerostris bankana</name>
    <dbReference type="NCBI Taxonomy" id="172846"/>
    <lineage>
        <taxon>Eukaryota</taxon>
        <taxon>Metazoa</taxon>
        <taxon>Ecdysozoa</taxon>
        <taxon>Arthropoda</taxon>
        <taxon>Chelicerata</taxon>
        <taxon>Arachnida</taxon>
        <taxon>Araneae</taxon>
        <taxon>Araneomorphae</taxon>
        <taxon>Entelegynae</taxon>
        <taxon>Araneoidea</taxon>
        <taxon>Araneidae</taxon>
        <taxon>Caerostris</taxon>
    </lineage>
</organism>
<dbReference type="Proteomes" id="UP001054945">
    <property type="component" value="Unassembled WGS sequence"/>
</dbReference>
<sequence>MKTNRICNATFKLRDSKARNVNQLETGYSFKSEVDENGGIPHVWREPEIKSDTAIRNEIPLSYYCLLESCSLASAEERVWVFTLIKTNED</sequence>
<keyword evidence="2" id="KW-1185">Reference proteome</keyword>